<evidence type="ECO:0008006" key="5">
    <source>
        <dbReference type="Google" id="ProtNLM"/>
    </source>
</evidence>
<protein>
    <recommendedName>
        <fullName evidence="5">Lipoprotein</fullName>
    </recommendedName>
</protein>
<organism evidence="3 4">
    <name type="scientific">Chitinophaga cymbidii</name>
    <dbReference type="NCBI Taxonomy" id="1096750"/>
    <lineage>
        <taxon>Bacteria</taxon>
        <taxon>Pseudomonadati</taxon>
        <taxon>Bacteroidota</taxon>
        <taxon>Chitinophagia</taxon>
        <taxon>Chitinophagales</taxon>
        <taxon>Chitinophagaceae</taxon>
        <taxon>Chitinophaga</taxon>
    </lineage>
</organism>
<accession>A0A512RSZ3</accession>
<evidence type="ECO:0000313" key="4">
    <source>
        <dbReference type="Proteomes" id="UP000321436"/>
    </source>
</evidence>
<feature type="chain" id="PRO_5021732111" description="Lipoprotein" evidence="2">
    <location>
        <begin position="20"/>
        <end position="252"/>
    </location>
</feature>
<evidence type="ECO:0000256" key="2">
    <source>
        <dbReference type="SAM" id="SignalP"/>
    </source>
</evidence>
<reference evidence="3 4" key="1">
    <citation type="submission" date="2019-07" db="EMBL/GenBank/DDBJ databases">
        <title>Whole genome shotgun sequence of Chitinophaga cymbidii NBRC 109752.</title>
        <authorList>
            <person name="Hosoyama A."/>
            <person name="Uohara A."/>
            <person name="Ohji S."/>
            <person name="Ichikawa N."/>
        </authorList>
    </citation>
    <scope>NUCLEOTIDE SEQUENCE [LARGE SCALE GENOMIC DNA]</scope>
    <source>
        <strain evidence="3 4">NBRC 109752</strain>
    </source>
</reference>
<feature type="signal peptide" evidence="2">
    <location>
        <begin position="1"/>
        <end position="19"/>
    </location>
</feature>
<keyword evidence="4" id="KW-1185">Reference proteome</keyword>
<comment type="caution">
    <text evidence="3">The sequence shown here is derived from an EMBL/GenBank/DDBJ whole genome shotgun (WGS) entry which is preliminary data.</text>
</comment>
<dbReference type="AlphaFoldDB" id="A0A512RSZ3"/>
<dbReference type="RefSeq" id="WP_146867431.1">
    <property type="nucleotide sequence ID" value="NZ_BKAU01000009.1"/>
</dbReference>
<evidence type="ECO:0000256" key="1">
    <source>
        <dbReference type="SAM" id="MobiDB-lite"/>
    </source>
</evidence>
<keyword evidence="2" id="KW-0732">Signal</keyword>
<name>A0A512RSZ3_9BACT</name>
<proteinExistence type="predicted"/>
<gene>
    <name evidence="3" type="ORF">CCY01nite_50640</name>
</gene>
<feature type="region of interest" description="Disordered" evidence="1">
    <location>
        <begin position="24"/>
        <end position="43"/>
    </location>
</feature>
<dbReference type="Proteomes" id="UP000321436">
    <property type="component" value="Unassembled WGS sequence"/>
</dbReference>
<dbReference type="PROSITE" id="PS51257">
    <property type="entry name" value="PROKAR_LIPOPROTEIN"/>
    <property type="match status" value="1"/>
</dbReference>
<evidence type="ECO:0000313" key="3">
    <source>
        <dbReference type="EMBL" id="GEP98804.1"/>
    </source>
</evidence>
<dbReference type="EMBL" id="BKAU01000009">
    <property type="protein sequence ID" value="GEP98804.1"/>
    <property type="molecule type" value="Genomic_DNA"/>
</dbReference>
<dbReference type="OrthoDB" id="792635at2"/>
<sequence length="252" mass="27401">MKKRSFFVLAASTVLFAYACSKSNDNPPKEEEKKPLVTAPEASVAHDGKSGGVYKGVIIGSTGTVKIIIQGDTVSAEVSIDGETRVLKPWNMPTGWASGQALKDVIFKSENWTLTFSVTANGDRPYISAVSIPGHTDVAVHIIKEESDVLAKAFEGSFGKGDSVFGAMNFVLAAVEDTVFGIIQKQPAPKQSMYGDYDGSHLHFVTRFSKDSLRFSAEGTLNGDEVEGKWKGYDYRNSKIIDSGYWKAKRTL</sequence>